<evidence type="ECO:0000313" key="3">
    <source>
        <dbReference type="Proteomes" id="UP000615796"/>
    </source>
</evidence>
<dbReference type="Gene3D" id="3.40.50.2300">
    <property type="match status" value="1"/>
</dbReference>
<dbReference type="InterPro" id="IPR011006">
    <property type="entry name" value="CheY-like_superfamily"/>
</dbReference>
<dbReference type="Pfam" id="PF00072">
    <property type="entry name" value="Response_reg"/>
    <property type="match status" value="1"/>
</dbReference>
<evidence type="ECO:0000313" key="2">
    <source>
        <dbReference type="EMBL" id="MBC5851860.1"/>
    </source>
</evidence>
<dbReference type="CDD" id="cd17532">
    <property type="entry name" value="REC_LytTR_AlgR-like"/>
    <property type="match status" value="1"/>
</dbReference>
<dbReference type="RefSeq" id="WP_187026439.1">
    <property type="nucleotide sequence ID" value="NZ_CP095336.1"/>
</dbReference>
<dbReference type="InterPro" id="IPR046947">
    <property type="entry name" value="LytR-like"/>
</dbReference>
<dbReference type="InterPro" id="IPR007492">
    <property type="entry name" value="LytTR_DNA-bd_dom"/>
</dbReference>
<sequence>MLRAIVVEDEYLAQEELRYLIEKHSDIEIIASFDDGLSALKYLQNHPVEVLFLDINMPAMDGMLLARSLPAAIRPPYIIFTTAYKEHAAEAFELDAFDYLLKPLNEQRVQNVLDKLQQAQSINQPTPSSAPLHLMRENRIRITEPEQVIYAMAKEKITLVYCEDGEFYVPYPISELCDQLPAQHFFRCHRSYCVNLTRVQEIIPWVNSTYLLHLQGTQTEIPVSRSNLKAFRERMQL</sequence>
<dbReference type="GO" id="GO:0003677">
    <property type="term" value="F:DNA binding"/>
    <property type="evidence" value="ECO:0007669"/>
    <property type="project" value="InterPro"/>
</dbReference>
<comment type="caution">
    <text evidence="2">The sequence shown here is derived from an EMBL/GenBank/DDBJ whole genome shotgun (WGS) entry which is preliminary data.</text>
</comment>
<protein>
    <submittedName>
        <fullName evidence="2">Response regulator transcription factor</fullName>
    </submittedName>
</protein>
<dbReference type="PROSITE" id="PS50110">
    <property type="entry name" value="RESPONSE_REGULATORY"/>
    <property type="match status" value="1"/>
</dbReference>
<dbReference type="Proteomes" id="UP000615796">
    <property type="component" value="Unassembled WGS sequence"/>
</dbReference>
<dbReference type="SMART" id="SM00448">
    <property type="entry name" value="REC"/>
    <property type="match status" value="1"/>
</dbReference>
<accession>A0A9X0RBM6</accession>
<dbReference type="SMART" id="SM00850">
    <property type="entry name" value="LytTR"/>
    <property type="match status" value="1"/>
</dbReference>
<gene>
    <name evidence="2" type="ORF">H8Q88_13195</name>
</gene>
<evidence type="ECO:0000256" key="1">
    <source>
        <dbReference type="ARBA" id="ARBA00023012"/>
    </source>
</evidence>
<reference evidence="2" key="1">
    <citation type="submission" date="2020-08" db="EMBL/GenBank/DDBJ databases">
        <title>Genome Sequencing and Pan-Genome Analysis of Migratory bird Vibrio Strains, Inner Mongolia.</title>
        <authorList>
            <person name="Zheng L."/>
        </authorList>
    </citation>
    <scope>NUCLEOTIDE SEQUENCE</scope>
    <source>
        <strain evidence="2">M13F</strain>
    </source>
</reference>
<dbReference type="SUPFAM" id="SSF52172">
    <property type="entry name" value="CheY-like"/>
    <property type="match status" value="1"/>
</dbReference>
<keyword evidence="1" id="KW-0902">Two-component regulatory system</keyword>
<dbReference type="PROSITE" id="PS50930">
    <property type="entry name" value="HTH_LYTTR"/>
    <property type="match status" value="1"/>
</dbReference>
<dbReference type="AlphaFoldDB" id="A0A9X0RBM6"/>
<dbReference type="Gene3D" id="2.40.50.40">
    <property type="match status" value="1"/>
</dbReference>
<dbReference type="GO" id="GO:0000156">
    <property type="term" value="F:phosphorelay response regulator activity"/>
    <property type="evidence" value="ECO:0007669"/>
    <property type="project" value="InterPro"/>
</dbReference>
<dbReference type="InterPro" id="IPR001789">
    <property type="entry name" value="Sig_transdc_resp-reg_receiver"/>
</dbReference>
<dbReference type="Gene3D" id="2.20.25.10">
    <property type="match status" value="1"/>
</dbReference>
<organism evidence="2 3">
    <name type="scientific">Vibrio metschnikovii</name>
    <dbReference type="NCBI Taxonomy" id="28172"/>
    <lineage>
        <taxon>Bacteria</taxon>
        <taxon>Pseudomonadati</taxon>
        <taxon>Pseudomonadota</taxon>
        <taxon>Gammaproteobacteria</taxon>
        <taxon>Vibrionales</taxon>
        <taxon>Vibrionaceae</taxon>
        <taxon>Vibrio</taxon>
    </lineage>
</organism>
<dbReference type="EMBL" id="JACRUP010000009">
    <property type="protein sequence ID" value="MBC5851860.1"/>
    <property type="molecule type" value="Genomic_DNA"/>
</dbReference>
<name>A0A9X0RBM6_VIBME</name>
<dbReference type="PANTHER" id="PTHR37299">
    <property type="entry name" value="TRANSCRIPTIONAL REGULATOR-RELATED"/>
    <property type="match status" value="1"/>
</dbReference>
<dbReference type="PANTHER" id="PTHR37299:SF1">
    <property type="entry name" value="STAGE 0 SPORULATION PROTEIN A HOMOLOG"/>
    <property type="match status" value="1"/>
</dbReference>
<keyword evidence="3" id="KW-1185">Reference proteome</keyword>
<dbReference type="Pfam" id="PF04397">
    <property type="entry name" value="LytTR"/>
    <property type="match status" value="1"/>
</dbReference>
<proteinExistence type="predicted"/>